<dbReference type="GO" id="GO:0140662">
    <property type="term" value="F:ATP-dependent protein folding chaperone"/>
    <property type="evidence" value="ECO:0007669"/>
    <property type="project" value="InterPro"/>
</dbReference>
<keyword evidence="7 11" id="KW-0143">Chaperone</keyword>
<comment type="subunit">
    <text evidence="10">Heterooligomeric complex.</text>
</comment>
<comment type="subcellular location">
    <subcellularLocation>
        <location evidence="1">Cytoplasm</location>
    </subcellularLocation>
</comment>
<dbReference type="InterPro" id="IPR002194">
    <property type="entry name" value="Chaperonin_TCP-1_CS"/>
</dbReference>
<name>A0A8J2S1L1_9CRUS</name>
<protein>
    <recommendedName>
        <fullName evidence="3">T-complex protein 1 subunit theta</fullName>
    </recommendedName>
    <alternativeName>
        <fullName evidence="8">CCT-theta</fullName>
    </alternativeName>
</protein>
<comment type="caution">
    <text evidence="12">The sequence shown here is derived from an EMBL/GenBank/DDBJ whole genome shotgun (WGS) entry which is preliminary data.</text>
</comment>
<evidence type="ECO:0000256" key="7">
    <source>
        <dbReference type="ARBA" id="ARBA00023186"/>
    </source>
</evidence>
<dbReference type="Gene3D" id="1.10.560.10">
    <property type="entry name" value="GroEL-like equatorial domain"/>
    <property type="match status" value="1"/>
</dbReference>
<evidence type="ECO:0000256" key="1">
    <source>
        <dbReference type="ARBA" id="ARBA00004496"/>
    </source>
</evidence>
<dbReference type="SUPFAM" id="SSF54849">
    <property type="entry name" value="GroEL-intermediate domain like"/>
    <property type="match status" value="1"/>
</dbReference>
<dbReference type="EMBL" id="CAKKLH010000294">
    <property type="protein sequence ID" value="CAH0109729.1"/>
    <property type="molecule type" value="Genomic_DNA"/>
</dbReference>
<evidence type="ECO:0000256" key="5">
    <source>
        <dbReference type="ARBA" id="ARBA00022741"/>
    </source>
</evidence>
<dbReference type="SUPFAM" id="SSF48592">
    <property type="entry name" value="GroEL equatorial domain-like"/>
    <property type="match status" value="1"/>
</dbReference>
<dbReference type="InterPro" id="IPR002423">
    <property type="entry name" value="Cpn60/GroEL/TCP-1"/>
</dbReference>
<evidence type="ECO:0000313" key="13">
    <source>
        <dbReference type="Proteomes" id="UP000789390"/>
    </source>
</evidence>
<comment type="similarity">
    <text evidence="2 11">Belongs to the TCP-1 chaperonin family.</text>
</comment>
<evidence type="ECO:0000256" key="3">
    <source>
        <dbReference type="ARBA" id="ARBA00016981"/>
    </source>
</evidence>
<dbReference type="PRINTS" id="PR00304">
    <property type="entry name" value="TCOMPLEXTCP1"/>
</dbReference>
<dbReference type="PROSITE" id="PS00751">
    <property type="entry name" value="TCP1_2"/>
    <property type="match status" value="1"/>
</dbReference>
<dbReference type="InterPro" id="IPR027409">
    <property type="entry name" value="GroEL-like_apical_dom_sf"/>
</dbReference>
<sequence length="546" mass="59235">MAMHVPKPPGFQQMMKEGSRMFQGLEEAVIRNIGACKQLAETVQTAYGPIGMNKMVINHLGKLFVTNDAATIIRELDVEHPAAKMMILGSQMQEQEVGDGTNFVIILAGALLEQAEALIRMGLTPNEIAEGYEKALEKALEILPNLVCQTVEDVQDSAVITKAITAAIMSKQYGNESFLTPLITEACVSILPDKKTTFNVDNVRVSKILGGSLYQSQVVQGMVFKRQVEGDITRVEKAKIAVYTCPIDSVQTETKGTVLIQSSKELIDFSRGEENMLEKEIAAIAAAGVKVIVSGGKIGDLCLHYLNKYGIMGVRLQSKFDIRRLCKAINATALPRLTPPSAEEVGYADHIYTDEFGDTAVVIFRQDEKESRIATIIVRGATDNFLDDIERAIDDGINNFKVLSRDGRLVPGAGAVEVELARQINQFADKCPGLDQYAIQRFAQALETFPRILSDNAGLKTTETVADLLAAHQEGKATTGICVDDQGGLIDAVESGVVDLFAAKYWGMKYATAAACTVLRVDQIIMAKRAGGPKPRDAGAQDADDD</sequence>
<dbReference type="GO" id="GO:0005737">
    <property type="term" value="C:cytoplasm"/>
    <property type="evidence" value="ECO:0007669"/>
    <property type="project" value="UniProtKB-SubCell"/>
</dbReference>
<evidence type="ECO:0000256" key="11">
    <source>
        <dbReference type="RuleBase" id="RU004187"/>
    </source>
</evidence>
<dbReference type="Pfam" id="PF00118">
    <property type="entry name" value="Cpn60_TCP1"/>
    <property type="match status" value="1"/>
</dbReference>
<dbReference type="Gene3D" id="3.50.7.10">
    <property type="entry name" value="GroEL"/>
    <property type="match status" value="1"/>
</dbReference>
<evidence type="ECO:0000256" key="2">
    <source>
        <dbReference type="ARBA" id="ARBA00008020"/>
    </source>
</evidence>
<keyword evidence="13" id="KW-1185">Reference proteome</keyword>
<keyword evidence="5 11" id="KW-0547">Nucleotide-binding</keyword>
<dbReference type="InterPro" id="IPR017998">
    <property type="entry name" value="Chaperone_TCP-1"/>
</dbReference>
<dbReference type="Proteomes" id="UP000789390">
    <property type="component" value="Unassembled WGS sequence"/>
</dbReference>
<evidence type="ECO:0000313" key="12">
    <source>
        <dbReference type="EMBL" id="CAH0109729.1"/>
    </source>
</evidence>
<keyword evidence="6 11" id="KW-0067">ATP-binding</keyword>
<dbReference type="CDD" id="cd03341">
    <property type="entry name" value="TCP1_theta"/>
    <property type="match status" value="1"/>
</dbReference>
<comment type="function">
    <text evidence="9">Molecular chaperone; assists the folding of proteins upon ATP hydrolysis. Known to play a role, in vitro, in the folding of actin and tubulin. Required for correct subcellular localization of pgl-1.</text>
</comment>
<accession>A0A8J2S1L1</accession>
<dbReference type="SUPFAM" id="SSF52029">
    <property type="entry name" value="GroEL apical domain-like"/>
    <property type="match status" value="1"/>
</dbReference>
<evidence type="ECO:0000256" key="10">
    <source>
        <dbReference type="ARBA" id="ARBA00064252"/>
    </source>
</evidence>
<evidence type="ECO:0000256" key="6">
    <source>
        <dbReference type="ARBA" id="ARBA00022840"/>
    </source>
</evidence>
<evidence type="ECO:0000256" key="8">
    <source>
        <dbReference type="ARBA" id="ARBA00029602"/>
    </source>
</evidence>
<organism evidence="12 13">
    <name type="scientific">Daphnia galeata</name>
    <dbReference type="NCBI Taxonomy" id="27404"/>
    <lineage>
        <taxon>Eukaryota</taxon>
        <taxon>Metazoa</taxon>
        <taxon>Ecdysozoa</taxon>
        <taxon>Arthropoda</taxon>
        <taxon>Crustacea</taxon>
        <taxon>Branchiopoda</taxon>
        <taxon>Diplostraca</taxon>
        <taxon>Cladocera</taxon>
        <taxon>Anomopoda</taxon>
        <taxon>Daphniidae</taxon>
        <taxon>Daphnia</taxon>
    </lineage>
</organism>
<dbReference type="NCBIfam" id="TIGR02346">
    <property type="entry name" value="chap_CCT_theta"/>
    <property type="match status" value="1"/>
</dbReference>
<dbReference type="GO" id="GO:0051082">
    <property type="term" value="F:unfolded protein binding"/>
    <property type="evidence" value="ECO:0007669"/>
    <property type="project" value="InterPro"/>
</dbReference>
<gene>
    <name evidence="12" type="ORF">DGAL_LOCUS13214</name>
</gene>
<dbReference type="InterPro" id="IPR027413">
    <property type="entry name" value="GROEL-like_equatorial_sf"/>
</dbReference>
<reference evidence="12" key="1">
    <citation type="submission" date="2021-11" db="EMBL/GenBank/DDBJ databases">
        <authorList>
            <person name="Schell T."/>
        </authorList>
    </citation>
    <scope>NUCLEOTIDE SEQUENCE</scope>
    <source>
        <strain evidence="12">M5</strain>
    </source>
</reference>
<proteinExistence type="inferred from homology"/>
<keyword evidence="4" id="KW-0963">Cytoplasm</keyword>
<dbReference type="PROSITE" id="PS00995">
    <property type="entry name" value="TCP1_3"/>
    <property type="match status" value="1"/>
</dbReference>
<dbReference type="GO" id="GO:0005524">
    <property type="term" value="F:ATP binding"/>
    <property type="evidence" value="ECO:0007669"/>
    <property type="project" value="UniProtKB-KW"/>
</dbReference>
<evidence type="ECO:0000256" key="9">
    <source>
        <dbReference type="ARBA" id="ARBA00058723"/>
    </source>
</evidence>
<dbReference type="InterPro" id="IPR012721">
    <property type="entry name" value="Chap_CCT_theta"/>
</dbReference>
<dbReference type="GO" id="GO:0016887">
    <property type="term" value="F:ATP hydrolysis activity"/>
    <property type="evidence" value="ECO:0007669"/>
    <property type="project" value="InterPro"/>
</dbReference>
<dbReference type="FunFam" id="3.50.7.10:FF:000008">
    <property type="entry name" value="T-complex protein 1 subunit theta"/>
    <property type="match status" value="1"/>
</dbReference>
<evidence type="ECO:0000256" key="4">
    <source>
        <dbReference type="ARBA" id="ARBA00022490"/>
    </source>
</evidence>
<dbReference type="OrthoDB" id="1748577at2759"/>
<dbReference type="AlphaFoldDB" id="A0A8J2S1L1"/>
<dbReference type="PANTHER" id="PTHR11353">
    <property type="entry name" value="CHAPERONIN"/>
    <property type="match status" value="1"/>
</dbReference>
<dbReference type="Gene3D" id="3.30.260.10">
    <property type="entry name" value="TCP-1-like chaperonin intermediate domain"/>
    <property type="match status" value="1"/>
</dbReference>
<dbReference type="InterPro" id="IPR027410">
    <property type="entry name" value="TCP-1-like_intermed_sf"/>
</dbReference>